<name>A0A9P6N7Z2_9BASI</name>
<comment type="caution">
    <text evidence="2">The sequence shown here is derived from an EMBL/GenBank/DDBJ whole genome shotgun (WGS) entry which is preliminary data.</text>
</comment>
<sequence length="138" mass="16149">MNELNQMRQLRKTNAEHTHQSTTISTIIVDTVHLEQGGTREDSIPRLQRPMRQESHYTNKPKRPLSSYNKNSEDREDNEKVQTVILKQSQKEIPAAKDWPMFQGVGEYNHKKFITWVDRIKKPMPVPDELIVAKLNCL</sequence>
<proteinExistence type="predicted"/>
<feature type="compositionally biased region" description="Basic and acidic residues" evidence="1">
    <location>
        <begin position="71"/>
        <end position="80"/>
    </location>
</feature>
<evidence type="ECO:0000313" key="3">
    <source>
        <dbReference type="Proteomes" id="UP000886653"/>
    </source>
</evidence>
<feature type="region of interest" description="Disordered" evidence="1">
    <location>
        <begin position="36"/>
        <end position="80"/>
    </location>
</feature>
<evidence type="ECO:0000256" key="1">
    <source>
        <dbReference type="SAM" id="MobiDB-lite"/>
    </source>
</evidence>
<reference evidence="2" key="1">
    <citation type="submission" date="2013-11" db="EMBL/GenBank/DDBJ databases">
        <title>Genome sequence of the fusiform rust pathogen reveals effectors for host alternation and coevolution with pine.</title>
        <authorList>
            <consortium name="DOE Joint Genome Institute"/>
            <person name="Smith K."/>
            <person name="Pendleton A."/>
            <person name="Kubisiak T."/>
            <person name="Anderson C."/>
            <person name="Salamov A."/>
            <person name="Aerts A."/>
            <person name="Riley R."/>
            <person name="Clum A."/>
            <person name="Lindquist E."/>
            <person name="Ence D."/>
            <person name="Campbell M."/>
            <person name="Kronenberg Z."/>
            <person name="Feau N."/>
            <person name="Dhillon B."/>
            <person name="Hamelin R."/>
            <person name="Burleigh J."/>
            <person name="Smith J."/>
            <person name="Yandell M."/>
            <person name="Nelson C."/>
            <person name="Grigoriev I."/>
            <person name="Davis J."/>
        </authorList>
    </citation>
    <scope>NUCLEOTIDE SEQUENCE</scope>
    <source>
        <strain evidence="2">G11</strain>
    </source>
</reference>
<dbReference type="AlphaFoldDB" id="A0A9P6N7Z2"/>
<protein>
    <submittedName>
        <fullName evidence="2">Uncharacterized protein</fullName>
    </submittedName>
</protein>
<dbReference type="Proteomes" id="UP000886653">
    <property type="component" value="Unassembled WGS sequence"/>
</dbReference>
<organism evidence="2 3">
    <name type="scientific">Cronartium quercuum f. sp. fusiforme G11</name>
    <dbReference type="NCBI Taxonomy" id="708437"/>
    <lineage>
        <taxon>Eukaryota</taxon>
        <taxon>Fungi</taxon>
        <taxon>Dikarya</taxon>
        <taxon>Basidiomycota</taxon>
        <taxon>Pucciniomycotina</taxon>
        <taxon>Pucciniomycetes</taxon>
        <taxon>Pucciniales</taxon>
        <taxon>Coleosporiaceae</taxon>
        <taxon>Cronartium</taxon>
    </lineage>
</organism>
<gene>
    <name evidence="2" type="ORF">CROQUDRAFT_136062</name>
</gene>
<keyword evidence="3" id="KW-1185">Reference proteome</keyword>
<evidence type="ECO:0000313" key="2">
    <source>
        <dbReference type="EMBL" id="KAG0141581.1"/>
    </source>
</evidence>
<dbReference type="EMBL" id="MU167380">
    <property type="protein sequence ID" value="KAG0141581.1"/>
    <property type="molecule type" value="Genomic_DNA"/>
</dbReference>
<accession>A0A9P6N7Z2</accession>
<feature type="region of interest" description="Disordered" evidence="1">
    <location>
        <begin position="1"/>
        <end position="22"/>
    </location>
</feature>